<protein>
    <submittedName>
        <fullName evidence="1">Uncharacterized protein</fullName>
    </submittedName>
</protein>
<accession>A0ABP0TGD0</accession>
<keyword evidence="2" id="KW-1185">Reference proteome</keyword>
<proteinExistence type="predicted"/>
<sequence length="607" mass="67480">MMASREQKRASCGRIKIAAFCAFILCSGLLLRLYELPGFAIYHGHNNVDDGKDEPDDVVVDNSVVDGNYSNDSVLLPSNRSSGIDLQEYMSSSDWNLPRAIPHTWKPPKPCATAEEMGSATVGDTRAASLRVRRMIQTYLAEYGVDRVKALPAEEFCKHGFVVGQPQQDGFGNNMYKVLSAAGLAIMLNRSLIIGTTPPKAAFGEYLDFSNQTFSMKEVRRLWAIHQCEHKYKRPLIMNIDRFELRTARSARCLCDDWTKSTHPIIWFRGTIDTIGLQYVLKNAHPAMRSAATNLLGNPSLPSSRPNTFGELFRALIAPNPDIQKAVQWVLKGGSDPDISLHLRMLHRKDRSAPIAASSCINSIAEQLLKQQNGSRRPRVVVVSDTTAIYPEIKRLLGQSAEVIQFNYLAYLSAAGGNVSDVMSLHHGEPPRKRIKDWGEMPRWVAMVDFFLAARARIAVVSGAYRRVSTTYAQLVGALAAAYSLDESEDSHPSVYYSSFQRSVVSEGLASQSGWGHTWRPFGGKLGCKNQVPQCAQTALLPYAWWDAPWQSPLSRDIRRLRPIANIDEMGQVSESHMDKFCAVAQRAPLTLVKLMVPTCTEETPCS</sequence>
<dbReference type="Pfam" id="PF25102">
    <property type="entry name" value="DUF7810"/>
    <property type="match status" value="1"/>
</dbReference>
<name>A0ABP0TGD0_9BRYO</name>
<dbReference type="PANTHER" id="PTHR35736">
    <property type="entry name" value="EXPRESSED PROTEIN"/>
    <property type="match status" value="1"/>
</dbReference>
<reference evidence="1" key="1">
    <citation type="submission" date="2024-02" db="EMBL/GenBank/DDBJ databases">
        <authorList>
            <consortium name="ELIXIR-Norway"/>
            <consortium name="Elixir Norway"/>
        </authorList>
    </citation>
    <scope>NUCLEOTIDE SEQUENCE</scope>
</reference>
<organism evidence="1 2">
    <name type="scientific">Sphagnum troendelagicum</name>
    <dbReference type="NCBI Taxonomy" id="128251"/>
    <lineage>
        <taxon>Eukaryota</taxon>
        <taxon>Viridiplantae</taxon>
        <taxon>Streptophyta</taxon>
        <taxon>Embryophyta</taxon>
        <taxon>Bryophyta</taxon>
        <taxon>Sphagnophytina</taxon>
        <taxon>Sphagnopsida</taxon>
        <taxon>Sphagnales</taxon>
        <taxon>Sphagnaceae</taxon>
        <taxon>Sphagnum</taxon>
    </lineage>
</organism>
<evidence type="ECO:0000313" key="1">
    <source>
        <dbReference type="EMBL" id="CAK9195991.1"/>
    </source>
</evidence>
<gene>
    <name evidence="1" type="ORF">CSSPTR1EN2_LOCUS3250</name>
</gene>
<dbReference type="Proteomes" id="UP001497512">
    <property type="component" value="Chromosome 11"/>
</dbReference>
<dbReference type="InterPro" id="IPR056712">
    <property type="entry name" value="DUF7810"/>
</dbReference>
<dbReference type="EMBL" id="OZ019903">
    <property type="protein sequence ID" value="CAK9195991.1"/>
    <property type="molecule type" value="Genomic_DNA"/>
</dbReference>
<evidence type="ECO:0000313" key="2">
    <source>
        <dbReference type="Proteomes" id="UP001497512"/>
    </source>
</evidence>
<dbReference type="PANTHER" id="PTHR35736:SF1">
    <property type="entry name" value="EXPRESSED PROTEIN"/>
    <property type="match status" value="1"/>
</dbReference>